<feature type="region of interest" description="Disordered" evidence="1">
    <location>
        <begin position="1"/>
        <end position="38"/>
    </location>
</feature>
<feature type="compositionally biased region" description="Basic and acidic residues" evidence="1">
    <location>
        <begin position="21"/>
        <end position="31"/>
    </location>
</feature>
<dbReference type="Proteomes" id="UP000326331">
    <property type="component" value="Chromosome"/>
</dbReference>
<dbReference type="CDD" id="cd05154">
    <property type="entry name" value="ACAD10_11_N-like"/>
    <property type="match status" value="1"/>
</dbReference>
<feature type="domain" description="Aminoglycoside phosphotransferase" evidence="2">
    <location>
        <begin position="65"/>
        <end position="316"/>
    </location>
</feature>
<dbReference type="InterPro" id="IPR011009">
    <property type="entry name" value="Kinase-like_dom_sf"/>
</dbReference>
<dbReference type="EMBL" id="CP042829">
    <property type="protein sequence ID" value="QFG04050.1"/>
    <property type="molecule type" value="Genomic_DNA"/>
</dbReference>
<evidence type="ECO:0000259" key="2">
    <source>
        <dbReference type="Pfam" id="PF01636"/>
    </source>
</evidence>
<dbReference type="InterPro" id="IPR041726">
    <property type="entry name" value="ACAD10_11_N"/>
</dbReference>
<accession>A0ABX6C4S9</accession>
<dbReference type="InterPro" id="IPR051678">
    <property type="entry name" value="AGP_Transferase"/>
</dbReference>
<dbReference type="Gene3D" id="3.90.1200.10">
    <property type="match status" value="1"/>
</dbReference>
<proteinExistence type="predicted"/>
<evidence type="ECO:0000313" key="3">
    <source>
        <dbReference type="EMBL" id="QFG04050.1"/>
    </source>
</evidence>
<organism evidence="3 4">
    <name type="scientific">Tepidiforma bonchosmolovskayae</name>
    <dbReference type="NCBI Taxonomy" id="2601677"/>
    <lineage>
        <taxon>Bacteria</taxon>
        <taxon>Bacillati</taxon>
        <taxon>Chloroflexota</taxon>
        <taxon>Tepidiformia</taxon>
        <taxon>Tepidiformales</taxon>
        <taxon>Tepidiformaceae</taxon>
        <taxon>Tepidiforma</taxon>
    </lineage>
</organism>
<dbReference type="Pfam" id="PF01636">
    <property type="entry name" value="APH"/>
    <property type="match status" value="1"/>
</dbReference>
<sequence>MPPPGSTPGAAAISPAPKGPSRPDARLDTPAEGRNLPLRPVEDALARYLASRLEANDVRVTGLLRIPGGASRETWMFDAEWTAPSGERQTAAFVLRKDPPASLLDTDRETEYAFYSAPWGSDVPVPRMRWLENDASILGGPFFIMDRILGCESATAKIIAPPYTAVHPQLAENMYRILGAIATFDWRGTPIERVAEPPTPETAWQRELDHWERILDTEAMEPQPIMKAAIRWLRANPPPPAQRISVVHGDYRVGNFLYREDGNIYGIVDWEMAHLGDPLEDLAWSFNQSWHWAKDGRPGGIVDRAAAIAHWERYSGLRADPQALYWWEVFSHVKCQGIWVTGARSFQEGRTNELILPLVAYSLINAQDQYLLRTMGRIP</sequence>
<name>A0ABX6C4S9_9CHLR</name>
<evidence type="ECO:0000256" key="1">
    <source>
        <dbReference type="SAM" id="MobiDB-lite"/>
    </source>
</evidence>
<gene>
    <name evidence="3" type="ORF">Tbon_12415</name>
</gene>
<reference evidence="3 4" key="1">
    <citation type="submission" date="2019-10" db="EMBL/GenBank/DDBJ databases">
        <title>Thermopilla bonchosmolovskayae gen. nov., sp. nov., a moderately thermophilic Chloroflexi bacterium from a Chukotka hot spring (Arctic, Russia), representing a novel classis Thermopillaia, which include previously uncultivated lineage OLB14.</title>
        <authorList>
            <person name="Kochetkova T.V."/>
            <person name="Zayulina K.S."/>
            <person name="Zhigarkov V.S."/>
            <person name="Minaev N.V."/>
            <person name="Novikov A."/>
            <person name="Toshchakov S.V."/>
            <person name="Elcheninov A.G."/>
            <person name="Kublanov I.V."/>
        </authorList>
    </citation>
    <scope>NUCLEOTIDE SEQUENCE [LARGE SCALE GENOMIC DNA]</scope>
    <source>
        <strain evidence="3 4">3753O</strain>
    </source>
</reference>
<protein>
    <submittedName>
        <fullName evidence="3">Phosphotransferase family protein</fullName>
    </submittedName>
</protein>
<dbReference type="PANTHER" id="PTHR21310">
    <property type="entry name" value="AMINOGLYCOSIDE PHOSPHOTRANSFERASE-RELATED-RELATED"/>
    <property type="match status" value="1"/>
</dbReference>
<keyword evidence="4" id="KW-1185">Reference proteome</keyword>
<dbReference type="InterPro" id="IPR002575">
    <property type="entry name" value="Aminoglycoside_PTrfase"/>
</dbReference>
<evidence type="ECO:0000313" key="4">
    <source>
        <dbReference type="Proteomes" id="UP000326331"/>
    </source>
</evidence>
<dbReference type="PANTHER" id="PTHR21310:SF57">
    <property type="entry name" value="BLR2944 PROTEIN"/>
    <property type="match status" value="1"/>
</dbReference>
<dbReference type="SUPFAM" id="SSF56112">
    <property type="entry name" value="Protein kinase-like (PK-like)"/>
    <property type="match status" value="1"/>
</dbReference>
<dbReference type="Gene3D" id="3.30.200.20">
    <property type="entry name" value="Phosphorylase Kinase, domain 1"/>
    <property type="match status" value="1"/>
</dbReference>